<feature type="active site" description="Nucleophile" evidence="1">
    <location>
        <position position="14"/>
    </location>
</feature>
<evidence type="ECO:0000256" key="1">
    <source>
        <dbReference type="PIRSR" id="PIRSR037031-50"/>
    </source>
</evidence>
<evidence type="ECO:0000313" key="4">
    <source>
        <dbReference type="EMBL" id="XBS19695.1"/>
    </source>
</evidence>
<proteinExistence type="predicted"/>
<keyword evidence="2" id="KW-1015">Disulfide bond</keyword>
<reference evidence="4 5" key="1">
    <citation type="journal article" date="2024" name="Microbiology">
        <title>Methylomarinum rosea sp. nov., a novel halophilic methanotrophic bacterium from the hypersaline Lake Elton.</title>
        <authorList>
            <person name="Suleimanov R.Z."/>
            <person name="Oshkin I.Y."/>
            <person name="Danilova O.V."/>
            <person name="Suzina N.E."/>
            <person name="Dedysh S.N."/>
        </authorList>
    </citation>
    <scope>NUCLEOTIDE SEQUENCE [LARGE SCALE GENOMIC DNA]</scope>
    <source>
        <strain evidence="4 5">Ch1-1</strain>
    </source>
</reference>
<keyword evidence="2" id="KW-0676">Redox-active center</keyword>
<dbReference type="PIRSF" id="PIRSF037031">
    <property type="entry name" value="Redox_disulphide_2"/>
    <property type="match status" value="1"/>
</dbReference>
<dbReference type="InterPro" id="IPR036249">
    <property type="entry name" value="Thioredoxin-like_sf"/>
</dbReference>
<dbReference type="Gene3D" id="3.40.30.10">
    <property type="entry name" value="Glutaredoxin"/>
    <property type="match status" value="1"/>
</dbReference>
<dbReference type="Pfam" id="PF13192">
    <property type="entry name" value="Thioredoxin_3"/>
    <property type="match status" value="1"/>
</dbReference>
<feature type="disulfide bond" description="Redox-active" evidence="2">
    <location>
        <begin position="11"/>
        <end position="14"/>
    </location>
</feature>
<evidence type="ECO:0000256" key="2">
    <source>
        <dbReference type="PIRSR" id="PIRSR037031-51"/>
    </source>
</evidence>
<protein>
    <submittedName>
        <fullName evidence="4">Thioredoxin family protein</fullName>
    </submittedName>
</protein>
<dbReference type="RefSeq" id="WP_305907569.1">
    <property type="nucleotide sequence ID" value="NZ_CP157743.1"/>
</dbReference>
<dbReference type="EMBL" id="CP157743">
    <property type="protein sequence ID" value="XBS19695.1"/>
    <property type="molecule type" value="Genomic_DNA"/>
</dbReference>
<evidence type="ECO:0000259" key="3">
    <source>
        <dbReference type="Pfam" id="PF13192"/>
    </source>
</evidence>
<name>A0AAU7NRS3_9GAMM</name>
<keyword evidence="5" id="KW-1185">Reference proteome</keyword>
<gene>
    <name evidence="4" type="ORF">Q9L42_015205</name>
</gene>
<organism evidence="4 5">
    <name type="scientific">Methylomarinum roseum</name>
    <dbReference type="NCBI Taxonomy" id="3067653"/>
    <lineage>
        <taxon>Bacteria</taxon>
        <taxon>Pseudomonadati</taxon>
        <taxon>Pseudomonadota</taxon>
        <taxon>Gammaproteobacteria</taxon>
        <taxon>Methylococcales</taxon>
        <taxon>Methylococcaceae</taxon>
        <taxon>Methylomarinum</taxon>
    </lineage>
</organism>
<accession>A0AAU7NRS3</accession>
<dbReference type="KEGG" id="mech:Q9L42_015205"/>
<dbReference type="AlphaFoldDB" id="A0AAU7NRS3"/>
<evidence type="ECO:0000313" key="5">
    <source>
        <dbReference type="Proteomes" id="UP001225378"/>
    </source>
</evidence>
<dbReference type="NCBIfam" id="TIGR00412">
    <property type="entry name" value="redox_disulf_2"/>
    <property type="match status" value="1"/>
</dbReference>
<dbReference type="PANTHER" id="PTHR36450:SF1">
    <property type="entry name" value="THIOREDOXIN"/>
    <property type="match status" value="1"/>
</dbReference>
<dbReference type="InterPro" id="IPR005243">
    <property type="entry name" value="THIRX-like_proc"/>
</dbReference>
<dbReference type="InterPro" id="IPR012336">
    <property type="entry name" value="Thioredoxin-like_fold"/>
</dbReference>
<feature type="domain" description="Thioredoxin-like fold" evidence="3">
    <location>
        <begin position="3"/>
        <end position="77"/>
    </location>
</feature>
<feature type="active site" description="Nucleophile" evidence="1">
    <location>
        <position position="11"/>
    </location>
</feature>
<sequence length="80" mass="8583">MKKLQILGMGCKKCHLLTEHAEAAAKQLGIEYEIEKVTDIDTITDMGVMATPALAIDGAVVLSGKTSSPEEIKTILQNLN</sequence>
<dbReference type="Proteomes" id="UP001225378">
    <property type="component" value="Chromosome"/>
</dbReference>
<dbReference type="SUPFAM" id="SSF52833">
    <property type="entry name" value="Thioredoxin-like"/>
    <property type="match status" value="1"/>
</dbReference>
<dbReference type="PANTHER" id="PTHR36450">
    <property type="entry name" value="THIOREDOXIN"/>
    <property type="match status" value="1"/>
</dbReference>